<proteinExistence type="predicted"/>
<dbReference type="OrthoDB" id="1551443at2"/>
<organism evidence="1 2">
    <name type="scientific">Roseovarius indicus</name>
    <dbReference type="NCBI Taxonomy" id="540747"/>
    <lineage>
        <taxon>Bacteria</taxon>
        <taxon>Pseudomonadati</taxon>
        <taxon>Pseudomonadota</taxon>
        <taxon>Alphaproteobacteria</taxon>
        <taxon>Rhodobacterales</taxon>
        <taxon>Roseobacteraceae</taxon>
        <taxon>Roseovarius</taxon>
    </lineage>
</organism>
<accession>A0A5P3ADA7</accession>
<name>A0A5P3ADA7_9RHOB</name>
<sequence>MTSIYAPVSTFPLSHPARGRVTRSFGLGKMVKVKYDPMLPNSMCYWNVNKLVKSEGGKLLFCWQILQWPGLYVEAHHHAIWQSSQGKLIDITTKDPSDHRLFSVVILDTSNAIDITWPPNIENRYVKLKECPEVDEYIAANHEQIRHRQRMTETAKRLGCQFDPERGISGKKSSEKALKGEIEEERRLQIRMGDAIKACAAIDRKTV</sequence>
<dbReference type="KEGG" id="rid:RIdsm_02556"/>
<dbReference type="Proteomes" id="UP000325785">
    <property type="component" value="Chromosome"/>
</dbReference>
<dbReference type="EMBL" id="CP031598">
    <property type="protein sequence ID" value="QEW26754.1"/>
    <property type="molecule type" value="Genomic_DNA"/>
</dbReference>
<dbReference type="AlphaFoldDB" id="A0A5P3ADA7"/>
<reference evidence="1 2" key="1">
    <citation type="submission" date="2018-08" db="EMBL/GenBank/DDBJ databases">
        <title>Genetic Globetrotter - A new plasmid hitch-hiking vast phylogenetic and geographic distances.</title>
        <authorList>
            <person name="Vollmers J."/>
            <person name="Petersen J."/>
        </authorList>
    </citation>
    <scope>NUCLEOTIDE SEQUENCE [LARGE SCALE GENOMIC DNA]</scope>
    <source>
        <strain evidence="1 2">DSM 26383</strain>
    </source>
</reference>
<protein>
    <submittedName>
        <fullName evidence="1">Uncharacterized protein</fullName>
    </submittedName>
</protein>
<gene>
    <name evidence="1" type="ORF">RIdsm_02556</name>
</gene>
<evidence type="ECO:0000313" key="2">
    <source>
        <dbReference type="Proteomes" id="UP000325785"/>
    </source>
</evidence>
<dbReference type="RefSeq" id="WP_143100339.1">
    <property type="nucleotide sequence ID" value="NZ_CP031598.1"/>
</dbReference>
<evidence type="ECO:0000313" key="1">
    <source>
        <dbReference type="EMBL" id="QEW26754.1"/>
    </source>
</evidence>